<comment type="caution">
    <text evidence="1">The sequence shown here is derived from an EMBL/GenBank/DDBJ whole genome shotgun (WGS) entry which is preliminary data.</text>
</comment>
<gene>
    <name evidence="1" type="ORF">ACIF0M_03465</name>
</gene>
<evidence type="ECO:0000313" key="1">
    <source>
        <dbReference type="EMBL" id="MFI7844602.1"/>
    </source>
</evidence>
<reference evidence="1 2" key="1">
    <citation type="submission" date="2024-08" db="EMBL/GenBank/DDBJ databases">
        <authorList>
            <person name="Vancuren S.J."/>
            <person name="Allen-Vercoe E."/>
        </authorList>
    </citation>
    <scope>NUCLEOTIDE SEQUENCE [LARGE SCALE GENOMIC DNA]</scope>
    <source>
        <strain evidence="1 2">16-6-I_42_FAA</strain>
    </source>
</reference>
<sequence length="134" mass="15637">MTDKGIDNLKFGIIEQAAIDYVDLLAGFKSPTTDCNVDECRRFFRSQWFHSLCDLDPEQVINRLERKAKTMVMKYEVHKEHGSSRWYVTEVGCKEPIPGTYGTKKRALHTAAKMNGLDYKDYMRVRRRDGMNHD</sequence>
<proteinExistence type="predicted"/>
<organism evidence="1 2">
    <name type="scientific">Dorea amylophila</name>
    <dbReference type="NCBI Taxonomy" id="2981789"/>
    <lineage>
        <taxon>Bacteria</taxon>
        <taxon>Bacillati</taxon>
        <taxon>Bacillota</taxon>
        <taxon>Clostridia</taxon>
        <taxon>Lachnospirales</taxon>
        <taxon>Lachnospiraceae</taxon>
        <taxon>Dorea</taxon>
    </lineage>
</organism>
<keyword evidence="2" id="KW-1185">Reference proteome</keyword>
<protein>
    <recommendedName>
        <fullName evidence="3">DRBM domain-containing protein</fullName>
    </recommendedName>
</protein>
<evidence type="ECO:0000313" key="2">
    <source>
        <dbReference type="Proteomes" id="UP001614216"/>
    </source>
</evidence>
<dbReference type="EMBL" id="JBITRD010000002">
    <property type="protein sequence ID" value="MFI7844602.1"/>
    <property type="molecule type" value="Genomic_DNA"/>
</dbReference>
<accession>A0ABW8AYE1</accession>
<name>A0ABW8AYE1_9FIRM</name>
<evidence type="ECO:0008006" key="3">
    <source>
        <dbReference type="Google" id="ProtNLM"/>
    </source>
</evidence>
<dbReference type="RefSeq" id="WP_396569133.1">
    <property type="nucleotide sequence ID" value="NZ_JBITRD010000002.1"/>
</dbReference>
<dbReference type="Proteomes" id="UP001614216">
    <property type="component" value="Unassembled WGS sequence"/>
</dbReference>